<sequence>PDRLFPLPSPPHRRRWRRPRWRRRRGGLAGGGPRGGGSDLDGRRRGGTRGGGGGSVDDGNLGGCLVVLRRSGAAHAVVVVVVVVVATDAPSSSPPTPRRRCPRWRTPSPPARLSLFPARRLPQRRAAATSSGPGEEAAAAAQIWSVLAVLNDGGGAADLKTWRRWRVLAPPSSPTAAVACPRPTLFTGDGGVDWSWPRSRAFSSSHLSSVGPALYFLSEVLVPSLVTEEAIEAMGHTNFFCQRGRRNAPCRRSNAHCEGPYNPLLNFFYNNLQQKFSKLKGRIING</sequence>
<feature type="compositionally biased region" description="Gly residues" evidence="1">
    <location>
        <begin position="27"/>
        <end position="39"/>
    </location>
</feature>
<dbReference type="AlphaFoldDB" id="A0A0P0WMC2"/>
<proteinExistence type="predicted"/>
<protein>
    <submittedName>
        <fullName evidence="2">Os05g0414600 protein</fullName>
    </submittedName>
</protein>
<feature type="compositionally biased region" description="Gly residues" evidence="1">
    <location>
        <begin position="48"/>
        <end position="58"/>
    </location>
</feature>
<dbReference type="PaxDb" id="39947-A0A0P0WMC2"/>
<reference evidence="2 3" key="3">
    <citation type="journal article" date="2013" name="Rice">
        <title>Improvement of the Oryza sativa Nipponbare reference genome using next generation sequence and optical map data.</title>
        <authorList>
            <person name="Kawahara Y."/>
            <person name="de la Bastide M."/>
            <person name="Hamilton J.P."/>
            <person name="Kanamori H."/>
            <person name="McCombie W.R."/>
            <person name="Ouyang S."/>
            <person name="Schwartz D.C."/>
            <person name="Tanaka T."/>
            <person name="Wu J."/>
            <person name="Zhou S."/>
            <person name="Childs K.L."/>
            <person name="Davidson R.M."/>
            <person name="Lin H."/>
            <person name="Quesada-Ocampo L."/>
            <person name="Vaillancourt B."/>
            <person name="Sakai H."/>
            <person name="Lee S.S."/>
            <person name="Kim J."/>
            <person name="Numa H."/>
            <person name="Itoh T."/>
            <person name="Buell C.R."/>
            <person name="Matsumoto T."/>
        </authorList>
    </citation>
    <scope>NUCLEOTIDE SEQUENCE [LARGE SCALE GENOMIC DNA]</scope>
    <source>
        <strain evidence="3">cv. Nipponbare</strain>
    </source>
</reference>
<feature type="non-terminal residue" evidence="2">
    <location>
        <position position="1"/>
    </location>
</feature>
<feature type="region of interest" description="Disordered" evidence="1">
    <location>
        <begin position="89"/>
        <end position="114"/>
    </location>
</feature>
<keyword evidence="3" id="KW-1185">Reference proteome</keyword>
<name>A0A0P0WMC2_ORYSJ</name>
<dbReference type="Proteomes" id="UP000059680">
    <property type="component" value="Chromosome 5"/>
</dbReference>
<evidence type="ECO:0000313" key="2">
    <source>
        <dbReference type="EMBL" id="BAS94026.1"/>
    </source>
</evidence>
<reference evidence="2 3" key="2">
    <citation type="journal article" date="2013" name="Plant Cell Physiol.">
        <title>Rice Annotation Project Database (RAP-DB): an integrative and interactive database for rice genomics.</title>
        <authorList>
            <person name="Sakai H."/>
            <person name="Lee S.S."/>
            <person name="Tanaka T."/>
            <person name="Numa H."/>
            <person name="Kim J."/>
            <person name="Kawahara Y."/>
            <person name="Wakimoto H."/>
            <person name="Yang C.C."/>
            <person name="Iwamoto M."/>
            <person name="Abe T."/>
            <person name="Yamada Y."/>
            <person name="Muto A."/>
            <person name="Inokuchi H."/>
            <person name="Ikemura T."/>
            <person name="Matsumoto T."/>
            <person name="Sasaki T."/>
            <person name="Itoh T."/>
        </authorList>
    </citation>
    <scope>NUCLEOTIDE SEQUENCE [LARGE SCALE GENOMIC DNA]</scope>
    <source>
        <strain evidence="3">cv. Nipponbare</strain>
    </source>
</reference>
<evidence type="ECO:0000313" key="3">
    <source>
        <dbReference type="Proteomes" id="UP000059680"/>
    </source>
</evidence>
<feature type="region of interest" description="Disordered" evidence="1">
    <location>
        <begin position="1"/>
        <end position="58"/>
    </location>
</feature>
<dbReference type="InParanoid" id="A0A0P0WMC2"/>
<feature type="compositionally biased region" description="Basic residues" evidence="1">
    <location>
        <begin position="11"/>
        <end position="26"/>
    </location>
</feature>
<reference evidence="3" key="1">
    <citation type="journal article" date="2005" name="Nature">
        <title>The map-based sequence of the rice genome.</title>
        <authorList>
            <consortium name="International rice genome sequencing project (IRGSP)"/>
            <person name="Matsumoto T."/>
            <person name="Wu J."/>
            <person name="Kanamori H."/>
            <person name="Katayose Y."/>
            <person name="Fujisawa M."/>
            <person name="Namiki N."/>
            <person name="Mizuno H."/>
            <person name="Yamamoto K."/>
            <person name="Antonio B.A."/>
            <person name="Baba T."/>
            <person name="Sakata K."/>
            <person name="Nagamura Y."/>
            <person name="Aoki H."/>
            <person name="Arikawa K."/>
            <person name="Arita K."/>
            <person name="Bito T."/>
            <person name="Chiden Y."/>
            <person name="Fujitsuka N."/>
            <person name="Fukunaka R."/>
            <person name="Hamada M."/>
            <person name="Harada C."/>
            <person name="Hayashi A."/>
            <person name="Hijishita S."/>
            <person name="Honda M."/>
            <person name="Hosokawa S."/>
            <person name="Ichikawa Y."/>
            <person name="Idonuma A."/>
            <person name="Iijima M."/>
            <person name="Ikeda M."/>
            <person name="Ikeno M."/>
            <person name="Ito K."/>
            <person name="Ito S."/>
            <person name="Ito T."/>
            <person name="Ito Y."/>
            <person name="Ito Y."/>
            <person name="Iwabuchi A."/>
            <person name="Kamiya K."/>
            <person name="Karasawa W."/>
            <person name="Kurita K."/>
            <person name="Katagiri S."/>
            <person name="Kikuta A."/>
            <person name="Kobayashi H."/>
            <person name="Kobayashi N."/>
            <person name="Machita K."/>
            <person name="Maehara T."/>
            <person name="Masukawa M."/>
            <person name="Mizubayashi T."/>
            <person name="Mukai Y."/>
            <person name="Nagasaki H."/>
            <person name="Nagata Y."/>
            <person name="Naito S."/>
            <person name="Nakashima M."/>
            <person name="Nakama Y."/>
            <person name="Nakamichi Y."/>
            <person name="Nakamura M."/>
            <person name="Meguro A."/>
            <person name="Negishi M."/>
            <person name="Ohta I."/>
            <person name="Ohta T."/>
            <person name="Okamoto M."/>
            <person name="Ono N."/>
            <person name="Saji S."/>
            <person name="Sakaguchi M."/>
            <person name="Sakai K."/>
            <person name="Shibata M."/>
            <person name="Shimokawa T."/>
            <person name="Song J."/>
            <person name="Takazaki Y."/>
            <person name="Terasawa K."/>
            <person name="Tsugane M."/>
            <person name="Tsuji K."/>
            <person name="Ueda S."/>
            <person name="Waki K."/>
            <person name="Yamagata H."/>
            <person name="Yamamoto M."/>
            <person name="Yamamoto S."/>
            <person name="Yamane H."/>
            <person name="Yoshiki S."/>
            <person name="Yoshihara R."/>
            <person name="Yukawa K."/>
            <person name="Zhong H."/>
            <person name="Yano M."/>
            <person name="Yuan Q."/>
            <person name="Ouyang S."/>
            <person name="Liu J."/>
            <person name="Jones K.M."/>
            <person name="Gansberger K."/>
            <person name="Moffat K."/>
            <person name="Hill J."/>
            <person name="Bera J."/>
            <person name="Fadrosh D."/>
            <person name="Jin S."/>
            <person name="Johri S."/>
            <person name="Kim M."/>
            <person name="Overton L."/>
            <person name="Reardon M."/>
            <person name="Tsitrin T."/>
            <person name="Vuong H."/>
            <person name="Weaver B."/>
            <person name="Ciecko A."/>
            <person name="Tallon L."/>
            <person name="Jackson J."/>
            <person name="Pai G."/>
            <person name="Aken S.V."/>
            <person name="Utterback T."/>
            <person name="Reidmuller S."/>
            <person name="Feldblyum T."/>
            <person name="Hsiao J."/>
            <person name="Zismann V."/>
            <person name="Iobst S."/>
            <person name="de Vazeille A.R."/>
            <person name="Buell C.R."/>
            <person name="Ying K."/>
            <person name="Li Y."/>
            <person name="Lu T."/>
            <person name="Huang Y."/>
            <person name="Zhao Q."/>
            <person name="Feng Q."/>
            <person name="Zhang L."/>
            <person name="Zhu J."/>
            <person name="Weng Q."/>
            <person name="Mu J."/>
            <person name="Lu Y."/>
            <person name="Fan D."/>
            <person name="Liu Y."/>
            <person name="Guan J."/>
            <person name="Zhang Y."/>
            <person name="Yu S."/>
            <person name="Liu X."/>
            <person name="Zhang Y."/>
            <person name="Hong G."/>
            <person name="Han B."/>
            <person name="Choisne N."/>
            <person name="Demange N."/>
            <person name="Orjeda G."/>
            <person name="Samain S."/>
            <person name="Cattolico L."/>
            <person name="Pelletier E."/>
            <person name="Couloux A."/>
            <person name="Segurens B."/>
            <person name="Wincker P."/>
            <person name="D'Hont A."/>
            <person name="Scarpelli C."/>
            <person name="Weissenbach J."/>
            <person name="Salanoubat M."/>
            <person name="Quetier F."/>
            <person name="Yu Y."/>
            <person name="Kim H.R."/>
            <person name="Rambo T."/>
            <person name="Currie J."/>
            <person name="Collura K."/>
            <person name="Luo M."/>
            <person name="Yang T."/>
            <person name="Ammiraju J.S.S."/>
            <person name="Engler F."/>
            <person name="Soderlund C."/>
            <person name="Wing R.A."/>
            <person name="Palmer L.E."/>
            <person name="de la Bastide M."/>
            <person name="Spiegel L."/>
            <person name="Nascimento L."/>
            <person name="Zutavern T."/>
            <person name="O'Shaughnessy A."/>
            <person name="Dike S."/>
            <person name="Dedhia N."/>
            <person name="Preston R."/>
            <person name="Balija V."/>
            <person name="McCombie W.R."/>
            <person name="Chow T."/>
            <person name="Chen H."/>
            <person name="Chung M."/>
            <person name="Chen C."/>
            <person name="Shaw J."/>
            <person name="Wu H."/>
            <person name="Hsiao K."/>
            <person name="Chao Y."/>
            <person name="Chu M."/>
            <person name="Cheng C."/>
            <person name="Hour A."/>
            <person name="Lee P."/>
            <person name="Lin S."/>
            <person name="Lin Y."/>
            <person name="Liou J."/>
            <person name="Liu S."/>
            <person name="Hsing Y."/>
            <person name="Raghuvanshi S."/>
            <person name="Mohanty A."/>
            <person name="Bharti A.K."/>
            <person name="Gaur A."/>
            <person name="Gupta V."/>
            <person name="Kumar D."/>
            <person name="Ravi V."/>
            <person name="Vij S."/>
            <person name="Kapur A."/>
            <person name="Khurana P."/>
            <person name="Khurana P."/>
            <person name="Khurana J.P."/>
            <person name="Tyagi A.K."/>
            <person name="Gaikwad K."/>
            <person name="Singh A."/>
            <person name="Dalal V."/>
            <person name="Srivastava S."/>
            <person name="Dixit A."/>
            <person name="Pal A.K."/>
            <person name="Ghazi I.A."/>
            <person name="Yadav M."/>
            <person name="Pandit A."/>
            <person name="Bhargava A."/>
            <person name="Sureshbabu K."/>
            <person name="Batra K."/>
            <person name="Sharma T.R."/>
            <person name="Mohapatra T."/>
            <person name="Singh N.K."/>
            <person name="Messing J."/>
            <person name="Nelson A.B."/>
            <person name="Fuks G."/>
            <person name="Kavchok S."/>
            <person name="Keizer G."/>
            <person name="Linton E."/>
            <person name="Llaca V."/>
            <person name="Song R."/>
            <person name="Tanyolac B."/>
            <person name="Young S."/>
            <person name="Ho-Il K."/>
            <person name="Hahn J.H."/>
            <person name="Sangsakoo G."/>
            <person name="Vanavichit A."/>
            <person name="de Mattos Luiz.A.T."/>
            <person name="Zimmer P.D."/>
            <person name="Malone G."/>
            <person name="Dellagostin O."/>
            <person name="de Oliveira A.C."/>
            <person name="Bevan M."/>
            <person name="Bancroft I."/>
            <person name="Minx P."/>
            <person name="Cordum H."/>
            <person name="Wilson R."/>
            <person name="Cheng Z."/>
            <person name="Jin W."/>
            <person name="Jiang J."/>
            <person name="Leong S.A."/>
            <person name="Iwama H."/>
            <person name="Gojobori T."/>
            <person name="Itoh T."/>
            <person name="Niimura Y."/>
            <person name="Fujii Y."/>
            <person name="Habara T."/>
            <person name="Sakai H."/>
            <person name="Sato Y."/>
            <person name="Wilson G."/>
            <person name="Kumar K."/>
            <person name="McCouch S."/>
            <person name="Juretic N."/>
            <person name="Hoen D."/>
            <person name="Wright S."/>
            <person name="Bruskiewich R."/>
            <person name="Bureau T."/>
            <person name="Miyao A."/>
            <person name="Hirochika H."/>
            <person name="Nishikawa T."/>
            <person name="Kadowaki K."/>
            <person name="Sugiura M."/>
            <person name="Burr B."/>
            <person name="Sasaki T."/>
        </authorList>
    </citation>
    <scope>NUCLEOTIDE SEQUENCE [LARGE SCALE GENOMIC DNA]</scope>
    <source>
        <strain evidence="3">cv. Nipponbare</strain>
    </source>
</reference>
<accession>A0A0P0WMC2</accession>
<gene>
    <name evidence="2" type="ordered locus">Os05g0414600</name>
    <name evidence="2" type="ORF">OSNPB_050414600</name>
</gene>
<evidence type="ECO:0000256" key="1">
    <source>
        <dbReference type="SAM" id="MobiDB-lite"/>
    </source>
</evidence>
<dbReference type="EMBL" id="AP014961">
    <property type="protein sequence ID" value="BAS94026.1"/>
    <property type="molecule type" value="Genomic_DNA"/>
</dbReference>
<dbReference type="Gramene" id="Os05t0414600-01">
    <property type="protein sequence ID" value="Os05t0414600-01"/>
    <property type="gene ID" value="Os05g0414600"/>
</dbReference>
<organism evidence="2 3">
    <name type="scientific">Oryza sativa subsp. japonica</name>
    <name type="common">Rice</name>
    <dbReference type="NCBI Taxonomy" id="39947"/>
    <lineage>
        <taxon>Eukaryota</taxon>
        <taxon>Viridiplantae</taxon>
        <taxon>Streptophyta</taxon>
        <taxon>Embryophyta</taxon>
        <taxon>Tracheophyta</taxon>
        <taxon>Spermatophyta</taxon>
        <taxon>Magnoliopsida</taxon>
        <taxon>Liliopsida</taxon>
        <taxon>Poales</taxon>
        <taxon>Poaceae</taxon>
        <taxon>BOP clade</taxon>
        <taxon>Oryzoideae</taxon>
        <taxon>Oryzeae</taxon>
        <taxon>Oryzinae</taxon>
        <taxon>Oryza</taxon>
        <taxon>Oryza sativa</taxon>
    </lineage>
</organism>